<keyword evidence="4" id="KW-1185">Reference proteome</keyword>
<feature type="compositionally biased region" description="Polar residues" evidence="1">
    <location>
        <begin position="127"/>
        <end position="140"/>
    </location>
</feature>
<accession>A0A8B6ENK0</accession>
<organism evidence="3 4">
    <name type="scientific">Mytilus galloprovincialis</name>
    <name type="common">Mediterranean mussel</name>
    <dbReference type="NCBI Taxonomy" id="29158"/>
    <lineage>
        <taxon>Eukaryota</taxon>
        <taxon>Metazoa</taxon>
        <taxon>Spiralia</taxon>
        <taxon>Lophotrochozoa</taxon>
        <taxon>Mollusca</taxon>
        <taxon>Bivalvia</taxon>
        <taxon>Autobranchia</taxon>
        <taxon>Pteriomorphia</taxon>
        <taxon>Mytilida</taxon>
        <taxon>Mytiloidea</taxon>
        <taxon>Mytilidae</taxon>
        <taxon>Mytilinae</taxon>
        <taxon>Mytilus</taxon>
    </lineage>
</organism>
<reference evidence="3" key="1">
    <citation type="submission" date="2018-11" db="EMBL/GenBank/DDBJ databases">
        <authorList>
            <person name="Alioto T."/>
            <person name="Alioto T."/>
        </authorList>
    </citation>
    <scope>NUCLEOTIDE SEQUENCE</scope>
</reference>
<dbReference type="EMBL" id="UYJE01005376">
    <property type="protein sequence ID" value="VDI36919.1"/>
    <property type="molecule type" value="Genomic_DNA"/>
</dbReference>
<protein>
    <recommendedName>
        <fullName evidence="2">C2H2-type domain-containing protein</fullName>
    </recommendedName>
</protein>
<gene>
    <name evidence="3" type="ORF">MGAL_10B001994</name>
</gene>
<dbReference type="AlphaFoldDB" id="A0A8B6ENK0"/>
<evidence type="ECO:0000259" key="2">
    <source>
        <dbReference type="PROSITE" id="PS00028"/>
    </source>
</evidence>
<sequence>MSEISDCREHISKLQTVCRLCNEFIRDSKKKYQKVLYASEIIAIYGIDVKEENDETYPPFICLRHSRLLYRYRETKGESLSNSNELKLTKPKVYFPPHTIGCEVCSKTDQVRGRPKKRKRTNDYDDASQSTCPPMNTEFKSNFEDDQSQKSTTPLATEYSQLNSLIEYMKDALLKMEDNQKQVFFNEFLNILSLKEESLLCNCIGKKQHKPISEDSSNFSNVYKDPHAVANFDVLKWIHNRYEPLIGYIMGLGNLDISLHKLKERPGDILPICRAVEQSYSVCNRSLISPLSFLLNLTAYTLTGSRLVVDLLGNTNPAGHYKTVTNWVKEQSSHPAELPSCDLMNVFDNEQVIGKTWSIKPKNKIAISIITNKAFMELQSPESLQTKADLKPEKKLQLPKMEKDDIAENVNENDTTQTSKLQSLINEMIDQDTERYTKMETDHYEQLYYFIDHAIDTVSKEQKQTERNFEDFIDDQVKKDVQDENYIKCEHCGALNGKRKLICTSCSRKDGLKSAKNKKKDCTNDSFVKDQDTCYLIIFEEDENDDKSEITEVHSEFTQFNHVKSNHDGRHEIIISDPVFCNPNSMITVARVLRKIGEENGIVRYGGNQRHWTFVCCDGLPYLIIKKLKEEAVVCAIEGCAKSFLSTDLYNSHAKEFHPQMERKFMLEFDWLYLRIGSGHYEMNLMKSFFELNWTPALEHLCQLMGFESDAAKQFAKACKDHHKTWRLLLIFHLGTLQELVLPFVRLCMLSKVHPTAKGFLKYSTEKYGVPSNSNFTYMMDQVCRFSQGIINFRMATRRNNSDLLKSAKYMTKELFHGRSHPKYQVIEIFDTIQDLMMPEEVRSLSDKYSSITTSGNKSLGEDFDFILEEKNKQLKSWIPKGVPTDKIWLTVCRNNKLLETIKDHSLSTFNIKSDKGNSRSLGIENGIIAYRILLRKTDYLGKKGDHVSISGMALDEGLVDFLKLSVRKRIHLMKTEFLGHPIQTDHYNFRHPVPVTPSEREKLFSTSNMTNKQLQYEIEKCLDKIEDPFQFDYHKQLYQKEVKTKGKAKLVHFLRELTDVLENLNKDNETQ</sequence>
<comment type="caution">
    <text evidence="3">The sequence shown here is derived from an EMBL/GenBank/DDBJ whole genome shotgun (WGS) entry which is preliminary data.</text>
</comment>
<feature type="domain" description="C2H2-type" evidence="2">
    <location>
        <begin position="635"/>
        <end position="658"/>
    </location>
</feature>
<evidence type="ECO:0000256" key="1">
    <source>
        <dbReference type="SAM" id="MobiDB-lite"/>
    </source>
</evidence>
<feature type="region of interest" description="Disordered" evidence="1">
    <location>
        <begin position="113"/>
        <end position="153"/>
    </location>
</feature>
<dbReference type="PROSITE" id="PS00028">
    <property type="entry name" value="ZINC_FINGER_C2H2_1"/>
    <property type="match status" value="1"/>
</dbReference>
<dbReference type="Proteomes" id="UP000596742">
    <property type="component" value="Unassembled WGS sequence"/>
</dbReference>
<dbReference type="InterPro" id="IPR013087">
    <property type="entry name" value="Znf_C2H2_type"/>
</dbReference>
<name>A0A8B6ENK0_MYTGA</name>
<proteinExistence type="predicted"/>
<dbReference type="OrthoDB" id="5971732at2759"/>
<evidence type="ECO:0000313" key="4">
    <source>
        <dbReference type="Proteomes" id="UP000596742"/>
    </source>
</evidence>
<evidence type="ECO:0000313" key="3">
    <source>
        <dbReference type="EMBL" id="VDI36919.1"/>
    </source>
</evidence>